<protein>
    <recommendedName>
        <fullName evidence="2">Deubiquitinating enzyme MINDY-3/4 conserved domain-containing protein</fullName>
    </recommendedName>
</protein>
<dbReference type="OrthoDB" id="10263628at2759"/>
<keyword evidence="4" id="KW-1185">Reference proteome</keyword>
<dbReference type="PANTHER" id="PTHR12473">
    <property type="entry name" value="UBIQUITIN CARBOXYL-TERMINAL HYDROLASE MINDY-4-RELATED"/>
    <property type="match status" value="1"/>
</dbReference>
<name>A0A7J6MSY3_PERCH</name>
<comment type="caution">
    <text evidence="3">The sequence shown here is derived from an EMBL/GenBank/DDBJ whole genome shotgun (WGS) entry which is preliminary data.</text>
</comment>
<dbReference type="AlphaFoldDB" id="A0A7J6MSY3"/>
<comment type="similarity">
    <text evidence="1">Belongs to the MINDY deubiquitinase family. FAM188 subfamily.</text>
</comment>
<evidence type="ECO:0000313" key="4">
    <source>
        <dbReference type="Proteomes" id="UP000591131"/>
    </source>
</evidence>
<dbReference type="GO" id="GO:1990380">
    <property type="term" value="F:K48-linked deubiquitinase activity"/>
    <property type="evidence" value="ECO:0007669"/>
    <property type="project" value="InterPro"/>
</dbReference>
<dbReference type="PANTHER" id="PTHR12473:SF8">
    <property type="entry name" value="UBIQUITIN CARBOXYL-TERMINAL HYDROLASE MINDY-4-RELATED"/>
    <property type="match status" value="1"/>
</dbReference>
<dbReference type="GO" id="GO:0004843">
    <property type="term" value="F:cysteine-type deubiquitinase activity"/>
    <property type="evidence" value="ECO:0007669"/>
    <property type="project" value="UniProtKB-EC"/>
</dbReference>
<dbReference type="GO" id="GO:0071108">
    <property type="term" value="P:protein K48-linked deubiquitination"/>
    <property type="evidence" value="ECO:0007669"/>
    <property type="project" value="InterPro"/>
</dbReference>
<dbReference type="EMBL" id="JAAPAO010000058">
    <property type="protein sequence ID" value="KAF4674715.1"/>
    <property type="molecule type" value="Genomic_DNA"/>
</dbReference>
<dbReference type="Proteomes" id="UP000591131">
    <property type="component" value="Unassembled WGS sequence"/>
</dbReference>
<evidence type="ECO:0000259" key="2">
    <source>
        <dbReference type="SMART" id="SM01174"/>
    </source>
</evidence>
<dbReference type="Pfam" id="PF13898">
    <property type="entry name" value="MINDY-3_4_CD"/>
    <property type="match status" value="1"/>
</dbReference>
<gene>
    <name evidence="3" type="ORF">FOL47_008764</name>
</gene>
<dbReference type="InterPro" id="IPR025257">
    <property type="entry name" value="MINDY-3/4_CD"/>
</dbReference>
<dbReference type="Gene3D" id="1.25.40.10">
    <property type="entry name" value="Tetratricopeptide repeat domain"/>
    <property type="match status" value="1"/>
</dbReference>
<evidence type="ECO:0000313" key="3">
    <source>
        <dbReference type="EMBL" id="KAF4674715.1"/>
    </source>
</evidence>
<dbReference type="InterPro" id="IPR039785">
    <property type="entry name" value="MINY3/4"/>
</dbReference>
<evidence type="ECO:0000256" key="1">
    <source>
        <dbReference type="ARBA" id="ARBA00011074"/>
    </source>
</evidence>
<dbReference type="GO" id="GO:0006508">
    <property type="term" value="P:proteolysis"/>
    <property type="evidence" value="ECO:0007669"/>
    <property type="project" value="UniProtKB-KW"/>
</dbReference>
<sequence length="739" mass="81105">MLKEAGLRRGRLMRNIRCRLSIDKHLYQTGVGGCHGFRFNLEGPRYCLVQEKGGPCGVLAAVMAFIVKNMMKANGEDPTTELPKGQLPGAEDLLKDALAEILWRVVEGSSGKIHLVYGLDDPERPDRASVATFDSQAAAVAALGSPQFLRQYAECAGLVAFVYSAILTRGLEEVREDTDDPKGATMLGAHGYCTQELVNLLLVGRAVSNTFDGQQSLDGLVLTGIESASCPVGLLSLYEHFGCLEVGQRLKMPTSSIWLICAESHYSLLYGVGPIDSDTVELRYMDQLMGEEGEYHLTLRLLDRKAPRFKPPRVMTSAATARVGLLRALVSAGNGQMAAEKLPHLYALAGAAIEAMAMEGDISAARQLVARMEADGEASARMTDSRWPAKTDRFPRLPVPLSIYTSLARGLASQKRIADCVRLWGHVTKWRLLKPDNDFFEAMLSCCAAAKDSDLAAKLLTEADVHSVQLGQAARSNALGALAHSRKHGQTAWELYCSIVASAEPIPSITFERVLVACATNRWHHAIPRILQLADKSACPLGEAAIVHAIRAFREPLSSESIPRISAEAAELRMRNAWSVIGEDHKITLRQMNALVEVYCSLGYWQEAVSLVLSARERWPWMGEEAADRATDGEGFANVHTFKPIFIAIKDEPCETFFAVWDVMVLDCSITPTSEMIKEAINNALIHLKSAKRLVQLLELAYSRGIPISQDQLDLLRREASHVRSVQQLIQISSHLKVP</sequence>
<dbReference type="SMART" id="SM01174">
    <property type="entry name" value="DUF4205"/>
    <property type="match status" value="1"/>
</dbReference>
<accession>A0A7J6MSY3</accession>
<proteinExistence type="inferred from homology"/>
<reference evidence="3 4" key="1">
    <citation type="submission" date="2020-04" db="EMBL/GenBank/DDBJ databases">
        <title>Perkinsus chesapeaki whole genome sequence.</title>
        <authorList>
            <person name="Bogema D.R."/>
        </authorList>
    </citation>
    <scope>NUCLEOTIDE SEQUENCE [LARGE SCALE GENOMIC DNA]</scope>
    <source>
        <strain evidence="3">ATCC PRA-425</strain>
    </source>
</reference>
<organism evidence="3 4">
    <name type="scientific">Perkinsus chesapeaki</name>
    <name type="common">Clam parasite</name>
    <name type="synonym">Perkinsus andrewsi</name>
    <dbReference type="NCBI Taxonomy" id="330153"/>
    <lineage>
        <taxon>Eukaryota</taxon>
        <taxon>Sar</taxon>
        <taxon>Alveolata</taxon>
        <taxon>Perkinsozoa</taxon>
        <taxon>Perkinsea</taxon>
        <taxon>Perkinsida</taxon>
        <taxon>Perkinsidae</taxon>
        <taxon>Perkinsus</taxon>
    </lineage>
</organism>
<feature type="domain" description="Deubiquitinating enzyme MINDY-3/4 conserved" evidence="2">
    <location>
        <begin position="14"/>
        <end position="303"/>
    </location>
</feature>
<dbReference type="InterPro" id="IPR011990">
    <property type="entry name" value="TPR-like_helical_dom_sf"/>
</dbReference>